<reference evidence="3" key="2">
    <citation type="submission" date="2015-06" db="EMBL/GenBank/DDBJ databases">
        <title>Genome Sequence of Bacillus endophyticus and Analysis of its Companion Mechanism in the Ketogulonigenium vulgare-Bacillus strain Consortium.</title>
        <authorList>
            <person name="Jia N."/>
            <person name="Du J."/>
            <person name="Ding M.-Z."/>
            <person name="Gao F."/>
            <person name="Yuan Y.-J."/>
        </authorList>
    </citation>
    <scope>NUCLEOTIDE SEQUENCE [LARGE SCALE GENOMIC DNA]</scope>
    <source>
        <strain evidence="3">Hbe603</strain>
    </source>
</reference>
<dbReference type="EMBL" id="CP011974">
    <property type="protein sequence ID" value="AKO92030.1"/>
    <property type="molecule type" value="Genomic_DNA"/>
</dbReference>
<dbReference type="Gene3D" id="2.40.50.90">
    <property type="match status" value="1"/>
</dbReference>
<gene>
    <name evidence="2" type="ORF">BEH_07905</name>
</gene>
<dbReference type="InterPro" id="IPR016071">
    <property type="entry name" value="Staphylococal_nuclease_OB-fold"/>
</dbReference>
<accession>A0A0H4KEI6</accession>
<dbReference type="OrthoDB" id="4376109at2"/>
<dbReference type="RefSeq" id="WP_046216991.1">
    <property type="nucleotide sequence ID" value="NZ_CP011974.1"/>
</dbReference>
<proteinExistence type="predicted"/>
<keyword evidence="3" id="KW-1185">Reference proteome</keyword>
<dbReference type="Proteomes" id="UP000036202">
    <property type="component" value="Chromosome"/>
</dbReference>
<evidence type="ECO:0000259" key="1">
    <source>
        <dbReference type="PROSITE" id="PS50830"/>
    </source>
</evidence>
<dbReference type="AlphaFoldDB" id="A0A0H4KEI6"/>
<feature type="domain" description="TNase-like" evidence="1">
    <location>
        <begin position="13"/>
        <end position="108"/>
    </location>
</feature>
<dbReference type="SUPFAM" id="SSF50199">
    <property type="entry name" value="Staphylococcal nuclease"/>
    <property type="match status" value="1"/>
</dbReference>
<dbReference type="PATRIC" id="fig|135735.6.peg.1620"/>
<evidence type="ECO:0000313" key="3">
    <source>
        <dbReference type="Proteomes" id="UP000036202"/>
    </source>
</evidence>
<dbReference type="PROSITE" id="PS50830">
    <property type="entry name" value="TNASE_3"/>
    <property type="match status" value="1"/>
</dbReference>
<reference evidence="2 3" key="1">
    <citation type="journal article" date="2015" name="PLoS ONE">
        <title>Genome Sequence of Bacillus endophyticus and Analysis of Its Companion Mechanism in the Ketogulonigenium vulgare-Bacillus Strain Consortium.</title>
        <authorList>
            <person name="Jia N."/>
            <person name="Du J."/>
            <person name="Ding M.Z."/>
            <person name="Gao F."/>
            <person name="Yuan Y.J."/>
        </authorList>
    </citation>
    <scope>NUCLEOTIDE SEQUENCE [LARGE SCALE GENOMIC DNA]</scope>
    <source>
        <strain evidence="2 3">Hbe603</strain>
    </source>
</reference>
<organism evidence="2 3">
    <name type="scientific">Priestia filamentosa</name>
    <dbReference type="NCBI Taxonomy" id="1402861"/>
    <lineage>
        <taxon>Bacteria</taxon>
        <taxon>Bacillati</taxon>
        <taxon>Bacillota</taxon>
        <taxon>Bacilli</taxon>
        <taxon>Bacillales</taxon>
        <taxon>Bacillaceae</taxon>
        <taxon>Priestia</taxon>
    </lineage>
</organism>
<sequence length="108" mass="12496">MQPYFYNAECIGVTDGDTCTVKIDVGFGFSTIQKLRFLGVNTPERHVEGYEEATQFTEDKILNKEIIINTHKKDAFGRWLADIYYKEDDAYRSLNEDLLTNELAVVYK</sequence>
<dbReference type="Pfam" id="PF00565">
    <property type="entry name" value="SNase"/>
    <property type="match status" value="1"/>
</dbReference>
<name>A0A0H4KEI6_9BACI</name>
<protein>
    <recommendedName>
        <fullName evidence="1">TNase-like domain-containing protein</fullName>
    </recommendedName>
</protein>
<dbReference type="KEGG" id="beo:BEH_07905"/>
<dbReference type="InterPro" id="IPR035437">
    <property type="entry name" value="SNase_OB-fold_sf"/>
</dbReference>
<evidence type="ECO:0000313" key="2">
    <source>
        <dbReference type="EMBL" id="AKO92030.1"/>
    </source>
</evidence>